<sequence>MVMSCWKQIVDGDEGDESGRVDGLLRYKDLGNHLYGEFSMVVVQDNSSLEDRGELESRPLSSNHLGPQGTFIGVYDGHDGSEAS</sequence>
<evidence type="ECO:0000256" key="1">
    <source>
        <dbReference type="SAM" id="MobiDB-lite"/>
    </source>
</evidence>
<dbReference type="PaxDb" id="3847-GLYMA13G21260.1"/>
<accession>K7LZU6</accession>
<dbReference type="EMBL" id="CM000846">
    <property type="protein sequence ID" value="KRH19995.1"/>
    <property type="molecule type" value="Genomic_DNA"/>
</dbReference>
<proteinExistence type="predicted"/>
<name>K7LZU6_SOYBN</name>
<reference evidence="2 3" key="1">
    <citation type="journal article" date="2010" name="Nature">
        <title>Genome sequence of the palaeopolyploid soybean.</title>
        <authorList>
            <person name="Schmutz J."/>
            <person name="Cannon S.B."/>
            <person name="Schlueter J."/>
            <person name="Ma J."/>
            <person name="Mitros T."/>
            <person name="Nelson W."/>
            <person name="Hyten D.L."/>
            <person name="Song Q."/>
            <person name="Thelen J.J."/>
            <person name="Cheng J."/>
            <person name="Xu D."/>
            <person name="Hellsten U."/>
            <person name="May G.D."/>
            <person name="Yu Y."/>
            <person name="Sakurai T."/>
            <person name="Umezawa T."/>
            <person name="Bhattacharyya M.K."/>
            <person name="Sandhu D."/>
            <person name="Valliyodan B."/>
            <person name="Lindquist E."/>
            <person name="Peto M."/>
            <person name="Grant D."/>
            <person name="Shu S."/>
            <person name="Goodstein D."/>
            <person name="Barry K."/>
            <person name="Futrell-Griggs M."/>
            <person name="Abernathy B."/>
            <person name="Du J."/>
            <person name="Tian Z."/>
            <person name="Zhu L."/>
            <person name="Gill N."/>
            <person name="Joshi T."/>
            <person name="Libault M."/>
            <person name="Sethuraman A."/>
            <person name="Zhang X.-C."/>
            <person name="Shinozaki K."/>
            <person name="Nguyen H.T."/>
            <person name="Wing R.A."/>
            <person name="Cregan P."/>
            <person name="Specht J."/>
            <person name="Grimwood J."/>
            <person name="Rokhsar D."/>
            <person name="Stacey G."/>
            <person name="Shoemaker R.C."/>
            <person name="Jackson S.A."/>
        </authorList>
    </citation>
    <scope>NUCLEOTIDE SEQUENCE</scope>
    <source>
        <strain evidence="3">cv. Williams 82</strain>
        <tissue evidence="2">Callus</tissue>
    </source>
</reference>
<feature type="region of interest" description="Disordered" evidence="1">
    <location>
        <begin position="50"/>
        <end position="84"/>
    </location>
</feature>
<dbReference type="Proteomes" id="UP000008827">
    <property type="component" value="Chromosome 13"/>
</dbReference>
<gene>
    <name evidence="2" type="ORF">GLYMA_13G148800</name>
</gene>
<reference evidence="2" key="3">
    <citation type="submission" date="2018-07" db="EMBL/GenBank/DDBJ databases">
        <title>WGS assembly of Glycine max.</title>
        <authorList>
            <person name="Schmutz J."/>
            <person name="Cannon S."/>
            <person name="Schlueter J."/>
            <person name="Ma J."/>
            <person name="Mitros T."/>
            <person name="Nelson W."/>
            <person name="Hyten D."/>
            <person name="Song Q."/>
            <person name="Thelen J."/>
            <person name="Cheng J."/>
            <person name="Xu D."/>
            <person name="Hellsten U."/>
            <person name="May G."/>
            <person name="Yu Y."/>
            <person name="Sakurai T."/>
            <person name="Umezawa T."/>
            <person name="Bhattacharyya M."/>
            <person name="Sandhu D."/>
            <person name="Valliyodan B."/>
            <person name="Lindquist E."/>
            <person name="Peto M."/>
            <person name="Grant D."/>
            <person name="Shu S."/>
            <person name="Goodstein D."/>
            <person name="Barry K."/>
            <person name="Futrell-Griggs M."/>
            <person name="Abernathy B."/>
            <person name="Du J."/>
            <person name="Tian Z."/>
            <person name="Zhu L."/>
            <person name="Gill N."/>
            <person name="Joshi T."/>
            <person name="Libault M."/>
            <person name="Sethuraman A."/>
            <person name="Zhang X."/>
            <person name="Shinozaki K."/>
            <person name="Nguyen H."/>
            <person name="Wing R."/>
            <person name="Cregan P."/>
            <person name="Specht J."/>
            <person name="Grimwood J."/>
            <person name="Rokhsar D."/>
            <person name="Stacey G."/>
            <person name="Shoemaker R."/>
            <person name="Jackson S."/>
        </authorList>
    </citation>
    <scope>NUCLEOTIDE SEQUENCE</scope>
    <source>
        <tissue evidence="2">Callus</tissue>
    </source>
</reference>
<organism evidence="2">
    <name type="scientific">Glycine max</name>
    <name type="common">Soybean</name>
    <name type="synonym">Glycine hispida</name>
    <dbReference type="NCBI Taxonomy" id="3847"/>
    <lineage>
        <taxon>Eukaryota</taxon>
        <taxon>Viridiplantae</taxon>
        <taxon>Streptophyta</taxon>
        <taxon>Embryophyta</taxon>
        <taxon>Tracheophyta</taxon>
        <taxon>Spermatophyta</taxon>
        <taxon>Magnoliopsida</taxon>
        <taxon>eudicotyledons</taxon>
        <taxon>Gunneridae</taxon>
        <taxon>Pentapetalae</taxon>
        <taxon>rosids</taxon>
        <taxon>fabids</taxon>
        <taxon>Fabales</taxon>
        <taxon>Fabaceae</taxon>
        <taxon>Papilionoideae</taxon>
        <taxon>50 kb inversion clade</taxon>
        <taxon>NPAAA clade</taxon>
        <taxon>indigoferoid/millettioid clade</taxon>
        <taxon>Phaseoleae</taxon>
        <taxon>Glycine</taxon>
        <taxon>Glycine subgen. Soja</taxon>
    </lineage>
</organism>
<dbReference type="EnsemblPlants" id="KRH19995">
    <property type="protein sequence ID" value="KRH19995"/>
    <property type="gene ID" value="GLYMA_13G148800"/>
</dbReference>
<dbReference type="HOGENOM" id="CLU_2531923_0_0_1"/>
<evidence type="ECO:0000313" key="2">
    <source>
        <dbReference type="EMBL" id="KRH19995.1"/>
    </source>
</evidence>
<evidence type="ECO:0000313" key="3">
    <source>
        <dbReference type="EnsemblPlants" id="KRH19995"/>
    </source>
</evidence>
<evidence type="ECO:0000313" key="4">
    <source>
        <dbReference type="Proteomes" id="UP000008827"/>
    </source>
</evidence>
<dbReference type="STRING" id="3847.K7LZU6"/>
<reference evidence="3" key="2">
    <citation type="submission" date="2018-02" db="UniProtKB">
        <authorList>
            <consortium name="EnsemblPlants"/>
        </authorList>
    </citation>
    <scope>IDENTIFICATION</scope>
    <source>
        <strain evidence="3">Williams 82</strain>
    </source>
</reference>
<dbReference type="InParanoid" id="K7LZU6"/>
<dbReference type="eggNOG" id="KOG0700">
    <property type="taxonomic scope" value="Eukaryota"/>
</dbReference>
<dbReference type="Gramene" id="KRH19995">
    <property type="protein sequence ID" value="KRH19995"/>
    <property type="gene ID" value="GLYMA_13G148800"/>
</dbReference>
<keyword evidence="4" id="KW-1185">Reference proteome</keyword>
<evidence type="ECO:0008006" key="5">
    <source>
        <dbReference type="Google" id="ProtNLM"/>
    </source>
</evidence>
<protein>
    <recommendedName>
        <fullName evidence="5">PPM-type phosphatase domain-containing protein</fullName>
    </recommendedName>
</protein>
<dbReference type="AlphaFoldDB" id="K7LZU6"/>